<sequence>MPGNARLFQESITRELTVVKDRVRNLIGDAHWGEEGRFKEAVLKNVLRQFLPKNLSVGTGFILKATGENDYDNVLSSQLDIIVYDNTLPVLFSEGDFVITTLKNVKAIIEVKSRLTPTMLRHAIEQFEHSISDFEGQINRPFFSVAGRQRPIPSKTKIFTGIFAFEFDGNIDSHSIDTSLIDSRRLVNHISLGEDYFIKHWKQTDAGHLVRRVDCAADFYNVYNLYNLSFSYFISNLIDITSGGLNDRYWFSFPIEGTKEMQRNRTICLNPQRR</sequence>
<protein>
    <submittedName>
        <fullName evidence="2">DUF6602 domain-containing protein</fullName>
    </submittedName>
</protein>
<accession>A0ABZ0W8Q9</accession>
<keyword evidence="3" id="KW-1185">Reference proteome</keyword>
<reference evidence="2 3" key="1">
    <citation type="submission" date="2023-12" db="EMBL/GenBank/DDBJ databases">
        <title>Genome sequencing and assembly of bacterial species from a model synthetic community.</title>
        <authorList>
            <person name="Hogle S.L."/>
        </authorList>
    </citation>
    <scope>NUCLEOTIDE SEQUENCE [LARGE SCALE GENOMIC DNA]</scope>
    <source>
        <strain evidence="2 3">HAMBI_3031</strain>
    </source>
</reference>
<proteinExistence type="predicted"/>
<organism evidence="2 3">
    <name type="scientific">Niabella yanshanensis</name>
    <dbReference type="NCBI Taxonomy" id="577386"/>
    <lineage>
        <taxon>Bacteria</taxon>
        <taxon>Pseudomonadati</taxon>
        <taxon>Bacteroidota</taxon>
        <taxon>Chitinophagia</taxon>
        <taxon>Chitinophagales</taxon>
        <taxon>Chitinophagaceae</taxon>
        <taxon>Niabella</taxon>
    </lineage>
</organism>
<evidence type="ECO:0000259" key="1">
    <source>
        <dbReference type="Pfam" id="PF20247"/>
    </source>
</evidence>
<gene>
    <name evidence="2" type="ORF">U0035_02740</name>
</gene>
<evidence type="ECO:0000313" key="2">
    <source>
        <dbReference type="EMBL" id="WQD39064.1"/>
    </source>
</evidence>
<dbReference type="RefSeq" id="WP_114793118.1">
    <property type="nucleotide sequence ID" value="NZ_CP139960.1"/>
</dbReference>
<name>A0ABZ0W8Q9_9BACT</name>
<feature type="domain" description="DUF6602" evidence="1">
    <location>
        <begin position="30"/>
        <end position="128"/>
    </location>
</feature>
<dbReference type="PANTHER" id="PTHR37103:SF1">
    <property type="entry name" value="DUF6602 DOMAIN-CONTAINING PROTEIN"/>
    <property type="match status" value="1"/>
</dbReference>
<dbReference type="Pfam" id="PF20247">
    <property type="entry name" value="DUF6602"/>
    <property type="match status" value="1"/>
</dbReference>
<dbReference type="CDD" id="cd21173">
    <property type="entry name" value="NucC-like"/>
    <property type="match status" value="1"/>
</dbReference>
<dbReference type="EMBL" id="CP139960">
    <property type="protein sequence ID" value="WQD39064.1"/>
    <property type="molecule type" value="Genomic_DNA"/>
</dbReference>
<dbReference type="Proteomes" id="UP001325680">
    <property type="component" value="Chromosome"/>
</dbReference>
<evidence type="ECO:0000313" key="3">
    <source>
        <dbReference type="Proteomes" id="UP001325680"/>
    </source>
</evidence>
<dbReference type="PANTHER" id="PTHR37103">
    <property type="entry name" value="PUTATIVE-RELATED"/>
    <property type="match status" value="1"/>
</dbReference>
<dbReference type="InterPro" id="IPR046537">
    <property type="entry name" value="DUF6602"/>
</dbReference>